<organism evidence="5">
    <name type="scientific">Pedobacter sp. KACC 23697</name>
    <dbReference type="NCBI Taxonomy" id="3149230"/>
    <lineage>
        <taxon>Bacteria</taxon>
        <taxon>Pseudomonadati</taxon>
        <taxon>Bacteroidota</taxon>
        <taxon>Sphingobacteriia</taxon>
        <taxon>Sphingobacteriales</taxon>
        <taxon>Sphingobacteriaceae</taxon>
        <taxon>Pedobacter</taxon>
    </lineage>
</organism>
<evidence type="ECO:0000256" key="1">
    <source>
        <dbReference type="ARBA" id="ARBA00010923"/>
    </source>
</evidence>
<feature type="domain" description="Type I restriction modification DNA specificity" evidence="4">
    <location>
        <begin position="236"/>
        <end position="348"/>
    </location>
</feature>
<dbReference type="GO" id="GO:0004519">
    <property type="term" value="F:endonuclease activity"/>
    <property type="evidence" value="ECO:0007669"/>
    <property type="project" value="UniProtKB-KW"/>
</dbReference>
<evidence type="ECO:0000256" key="2">
    <source>
        <dbReference type="ARBA" id="ARBA00022747"/>
    </source>
</evidence>
<sequence>MEYHKLERLVSITTGKYDANHATTDGDFLFYTCALGQFKSPTYSFDGEAILLPGNGANVGEVFYNSGAKFEVYQRTYVLQGFNGFYKYLYFYLKSFWKKSLINSQYGSATNYIRLSNIQGFEIPIPTYENQIRIANLLEKIENTITERKNTIDLLGELVKATFYQMFGDPAKIPSPSLISLDEVSTQITDGEHTTPKRTNQGIKLLSARNIQNGYLNFSKGVDYIGQNEYERISRRCSPEYNDILLSCSGTVGRVAVINIHEPFALVRSVALIKPKHNIVNSYYLMYWLQSTFLQNEITRNSKKSSQANIFTGAIKQLPIFLPPIAFQNQFADIAQKIENIKVKQEAQLTDLKELYATVSNKVFTGDIDLSKLPVDASLLPNYVEVPTNKEPKDRHDIFEQKEVSKEEVEKVKTKNIKGLEFGFQAVRHLESWEHYSFKEIADRMIKHFSTHYFNAEMILNYLDKELDIQVNYYSSAEQKKNPQYENADDFYRFMATALTGENHFLTLEQVFYNAETENIPNISFTELDVESLSKKDKSERSGIYFYIKDEITTP</sequence>
<dbReference type="InterPro" id="IPR044946">
    <property type="entry name" value="Restrct_endonuc_typeI_TRD_sf"/>
</dbReference>
<dbReference type="EMBL" id="CP157485">
    <property type="protein sequence ID" value="XBO48925.1"/>
    <property type="molecule type" value="Genomic_DNA"/>
</dbReference>
<gene>
    <name evidence="5" type="ORF">ABEG20_04830</name>
</gene>
<dbReference type="Pfam" id="PF01420">
    <property type="entry name" value="Methylase_S"/>
    <property type="match status" value="2"/>
</dbReference>
<dbReference type="GO" id="GO:0009307">
    <property type="term" value="P:DNA restriction-modification system"/>
    <property type="evidence" value="ECO:0007669"/>
    <property type="project" value="UniProtKB-KW"/>
</dbReference>
<dbReference type="GO" id="GO:0003677">
    <property type="term" value="F:DNA binding"/>
    <property type="evidence" value="ECO:0007669"/>
    <property type="project" value="UniProtKB-KW"/>
</dbReference>
<evidence type="ECO:0000256" key="3">
    <source>
        <dbReference type="ARBA" id="ARBA00023125"/>
    </source>
</evidence>
<reference evidence="5" key="1">
    <citation type="submission" date="2024-05" db="EMBL/GenBank/DDBJ databases">
        <authorList>
            <person name="Kim S."/>
            <person name="Heo J."/>
            <person name="Choi H."/>
            <person name="Choi Y."/>
            <person name="Kwon S.-W."/>
            <person name="Kim Y."/>
        </authorList>
    </citation>
    <scope>NUCLEOTIDE SEQUENCE</scope>
    <source>
        <strain evidence="5">KACC 23697</strain>
    </source>
</reference>
<comment type="similarity">
    <text evidence="1">Belongs to the type-I restriction system S methylase family.</text>
</comment>
<evidence type="ECO:0000313" key="5">
    <source>
        <dbReference type="EMBL" id="XBO48925.1"/>
    </source>
</evidence>
<keyword evidence="5" id="KW-0378">Hydrolase</keyword>
<keyword evidence="2" id="KW-0680">Restriction system</keyword>
<keyword evidence="5" id="KW-0255">Endonuclease</keyword>
<accession>A0AAU7K8U2</accession>
<dbReference type="RefSeq" id="WP_406826259.1">
    <property type="nucleotide sequence ID" value="NZ_CP157485.1"/>
</dbReference>
<dbReference type="PANTHER" id="PTHR30408">
    <property type="entry name" value="TYPE-1 RESTRICTION ENZYME ECOKI SPECIFICITY PROTEIN"/>
    <property type="match status" value="1"/>
</dbReference>
<feature type="domain" description="Type I restriction modification DNA specificity" evidence="4">
    <location>
        <begin position="21"/>
        <end position="150"/>
    </location>
</feature>
<dbReference type="SUPFAM" id="SSF116734">
    <property type="entry name" value="DNA methylase specificity domain"/>
    <property type="match status" value="2"/>
</dbReference>
<keyword evidence="5" id="KW-0540">Nuclease</keyword>
<dbReference type="REBASE" id="836555">
    <property type="entry name" value="S.Psp23697ORF4825P"/>
</dbReference>
<name>A0AAU7K8U2_9SPHI</name>
<evidence type="ECO:0000259" key="4">
    <source>
        <dbReference type="Pfam" id="PF01420"/>
    </source>
</evidence>
<protein>
    <submittedName>
        <fullName evidence="5">Restriction endonuclease subunit S</fullName>
    </submittedName>
</protein>
<proteinExistence type="inferred from homology"/>
<dbReference type="Gene3D" id="3.90.220.20">
    <property type="entry name" value="DNA methylase specificity domains"/>
    <property type="match status" value="2"/>
</dbReference>
<dbReference type="CDD" id="cd17246">
    <property type="entry name" value="RMtype1_S_SonII-TRD2-CR2_like"/>
    <property type="match status" value="1"/>
</dbReference>
<dbReference type="AlphaFoldDB" id="A0AAU7K8U2"/>
<keyword evidence="3" id="KW-0238">DNA-binding</keyword>
<dbReference type="InterPro" id="IPR000055">
    <property type="entry name" value="Restrct_endonuc_typeI_TRD"/>
</dbReference>
<dbReference type="PANTHER" id="PTHR30408:SF12">
    <property type="entry name" value="TYPE I RESTRICTION ENZYME MJAVIII SPECIFICITY SUBUNIT"/>
    <property type="match status" value="1"/>
</dbReference>
<dbReference type="InterPro" id="IPR052021">
    <property type="entry name" value="Type-I_RS_S_subunit"/>
</dbReference>